<keyword evidence="3" id="KW-1185">Reference proteome</keyword>
<organism evidence="2 3">
    <name type="scientific">Cylindrotheca closterium</name>
    <dbReference type="NCBI Taxonomy" id="2856"/>
    <lineage>
        <taxon>Eukaryota</taxon>
        <taxon>Sar</taxon>
        <taxon>Stramenopiles</taxon>
        <taxon>Ochrophyta</taxon>
        <taxon>Bacillariophyta</taxon>
        <taxon>Bacillariophyceae</taxon>
        <taxon>Bacillariophycidae</taxon>
        <taxon>Bacillariales</taxon>
        <taxon>Bacillariaceae</taxon>
        <taxon>Cylindrotheca</taxon>
    </lineage>
</organism>
<evidence type="ECO:0000313" key="3">
    <source>
        <dbReference type="Proteomes" id="UP001295423"/>
    </source>
</evidence>
<dbReference type="InterPro" id="IPR032675">
    <property type="entry name" value="LRR_dom_sf"/>
</dbReference>
<sequence length="467" mass="53420">MHNNTSLNDTMSSSSTPLVYNGQKTLSPGSSNVTINTPVVPDRRFQHYFVEQVGKLHLEEGVEEIGEDAFSMCWTLGNVRMPLSLSKVQKNAFAHCMLHLRSVELPPKRIQIGDRAFQGCVRLRNVALQKDDPSAKNLGKHLFKGCHNLAVLFQDSKSMVQALTTRFDGLPLHEVSYYQSYYSTNECLQKLETATAESSSDSSKRRRRQDCLGMTPLHILTFSKTAQRLELYQWCVENCLDDLVTKDEWGSLPIHYALENNLPLPIVEFLLEQHQKYHPNQPMFFDQFLLNQGVGFLQAASLPLVQLVLGFHEKHCLEPLDWDRLLHDAISMSSLDVFRCVVQRSISPRVKALEWQPWRDDIELNINAISNESLQGECWTPMQQVPPSGIDVVEKIQSKLATYERRTNMMLLELICWKCRTMAATTTPMNEQNCEEKKNSDYEDIRTNSRIHSGAEYIVPLVLSFLQ</sequence>
<feature type="region of interest" description="Disordered" evidence="1">
    <location>
        <begin position="1"/>
        <end position="33"/>
    </location>
</feature>
<evidence type="ECO:0000256" key="1">
    <source>
        <dbReference type="SAM" id="MobiDB-lite"/>
    </source>
</evidence>
<dbReference type="Proteomes" id="UP001295423">
    <property type="component" value="Unassembled WGS sequence"/>
</dbReference>
<dbReference type="AlphaFoldDB" id="A0AAD2CRX8"/>
<dbReference type="Pfam" id="PF13306">
    <property type="entry name" value="LRR_5"/>
    <property type="match status" value="1"/>
</dbReference>
<accession>A0AAD2CRX8</accession>
<evidence type="ECO:0000313" key="2">
    <source>
        <dbReference type="EMBL" id="CAJ1939003.1"/>
    </source>
</evidence>
<comment type="caution">
    <text evidence="2">The sequence shown here is derived from an EMBL/GenBank/DDBJ whole genome shotgun (WGS) entry which is preliminary data.</text>
</comment>
<proteinExistence type="predicted"/>
<dbReference type="InterPro" id="IPR036770">
    <property type="entry name" value="Ankyrin_rpt-contain_sf"/>
</dbReference>
<dbReference type="EMBL" id="CAKOGP040000779">
    <property type="protein sequence ID" value="CAJ1939003.1"/>
    <property type="molecule type" value="Genomic_DNA"/>
</dbReference>
<dbReference type="Gene3D" id="3.80.10.10">
    <property type="entry name" value="Ribonuclease Inhibitor"/>
    <property type="match status" value="1"/>
</dbReference>
<dbReference type="InterPro" id="IPR026906">
    <property type="entry name" value="LRR_5"/>
</dbReference>
<name>A0AAD2CRX8_9STRA</name>
<dbReference type="SUPFAM" id="SSF48403">
    <property type="entry name" value="Ankyrin repeat"/>
    <property type="match status" value="1"/>
</dbReference>
<protein>
    <submittedName>
        <fullName evidence="2">Uncharacterized protein</fullName>
    </submittedName>
</protein>
<reference evidence="2" key="1">
    <citation type="submission" date="2023-08" db="EMBL/GenBank/DDBJ databases">
        <authorList>
            <person name="Audoor S."/>
            <person name="Bilcke G."/>
        </authorList>
    </citation>
    <scope>NUCLEOTIDE SEQUENCE</scope>
</reference>
<gene>
    <name evidence="2" type="ORF">CYCCA115_LOCUS6376</name>
</gene>
<dbReference type="Gene3D" id="1.25.40.20">
    <property type="entry name" value="Ankyrin repeat-containing domain"/>
    <property type="match status" value="1"/>
</dbReference>